<dbReference type="EMBL" id="JAIWYP010000006">
    <property type="protein sequence ID" value="KAH3814963.1"/>
    <property type="molecule type" value="Genomic_DNA"/>
</dbReference>
<evidence type="ECO:0000313" key="2">
    <source>
        <dbReference type="Proteomes" id="UP000828390"/>
    </source>
</evidence>
<evidence type="ECO:0000313" key="1">
    <source>
        <dbReference type="EMBL" id="KAH3814963.1"/>
    </source>
</evidence>
<reference evidence="1" key="1">
    <citation type="journal article" date="2019" name="bioRxiv">
        <title>The Genome of the Zebra Mussel, Dreissena polymorpha: A Resource for Invasive Species Research.</title>
        <authorList>
            <person name="McCartney M.A."/>
            <person name="Auch B."/>
            <person name="Kono T."/>
            <person name="Mallez S."/>
            <person name="Zhang Y."/>
            <person name="Obille A."/>
            <person name="Becker A."/>
            <person name="Abrahante J.E."/>
            <person name="Garbe J."/>
            <person name="Badalamenti J.P."/>
            <person name="Herman A."/>
            <person name="Mangelson H."/>
            <person name="Liachko I."/>
            <person name="Sullivan S."/>
            <person name="Sone E.D."/>
            <person name="Koren S."/>
            <person name="Silverstein K.A.T."/>
            <person name="Beckman K.B."/>
            <person name="Gohl D.M."/>
        </authorList>
    </citation>
    <scope>NUCLEOTIDE SEQUENCE</scope>
    <source>
        <strain evidence="1">Duluth1</strain>
        <tissue evidence="1">Whole animal</tissue>
    </source>
</reference>
<dbReference type="Proteomes" id="UP000828390">
    <property type="component" value="Unassembled WGS sequence"/>
</dbReference>
<dbReference type="AlphaFoldDB" id="A0A9D4GGF4"/>
<organism evidence="1 2">
    <name type="scientific">Dreissena polymorpha</name>
    <name type="common">Zebra mussel</name>
    <name type="synonym">Mytilus polymorpha</name>
    <dbReference type="NCBI Taxonomy" id="45954"/>
    <lineage>
        <taxon>Eukaryota</taxon>
        <taxon>Metazoa</taxon>
        <taxon>Spiralia</taxon>
        <taxon>Lophotrochozoa</taxon>
        <taxon>Mollusca</taxon>
        <taxon>Bivalvia</taxon>
        <taxon>Autobranchia</taxon>
        <taxon>Heteroconchia</taxon>
        <taxon>Euheterodonta</taxon>
        <taxon>Imparidentia</taxon>
        <taxon>Neoheterodontei</taxon>
        <taxon>Myida</taxon>
        <taxon>Dreissenoidea</taxon>
        <taxon>Dreissenidae</taxon>
        <taxon>Dreissena</taxon>
    </lineage>
</organism>
<accession>A0A9D4GGF4</accession>
<protein>
    <submittedName>
        <fullName evidence="1">Uncharacterized protein</fullName>
    </submittedName>
</protein>
<comment type="caution">
    <text evidence="1">The sequence shown here is derived from an EMBL/GenBank/DDBJ whole genome shotgun (WGS) entry which is preliminary data.</text>
</comment>
<proteinExistence type="predicted"/>
<keyword evidence="2" id="KW-1185">Reference proteome</keyword>
<reference evidence="1" key="2">
    <citation type="submission" date="2020-11" db="EMBL/GenBank/DDBJ databases">
        <authorList>
            <person name="McCartney M.A."/>
            <person name="Auch B."/>
            <person name="Kono T."/>
            <person name="Mallez S."/>
            <person name="Becker A."/>
            <person name="Gohl D.M."/>
            <person name="Silverstein K.A.T."/>
            <person name="Koren S."/>
            <person name="Bechman K.B."/>
            <person name="Herman A."/>
            <person name="Abrahante J.E."/>
            <person name="Garbe J."/>
        </authorList>
    </citation>
    <scope>NUCLEOTIDE SEQUENCE</scope>
    <source>
        <strain evidence="1">Duluth1</strain>
        <tissue evidence="1">Whole animal</tissue>
    </source>
</reference>
<name>A0A9D4GGF4_DREPO</name>
<gene>
    <name evidence="1" type="ORF">DPMN_143482</name>
</gene>
<sequence>MMVKVAGNILHKFDWYATLNEWDPQEMKDYLCLSLTGKASEFYELVTDKRDNLSFINIVEKLERRFGYKELPETTMIIFSNATQTNDETIDD</sequence>